<dbReference type="GO" id="GO:0019646">
    <property type="term" value="P:aerobic electron transport chain"/>
    <property type="evidence" value="ECO:0007669"/>
    <property type="project" value="TreeGrafter"/>
</dbReference>
<keyword evidence="3" id="KW-0285">Flavoprotein</keyword>
<comment type="caution">
    <text evidence="7">The sequence shown here is derived from an EMBL/GenBank/DDBJ whole genome shotgun (WGS) entry which is preliminary data.</text>
</comment>
<dbReference type="PRINTS" id="PR00368">
    <property type="entry name" value="FADPNR"/>
</dbReference>
<comment type="cofactor">
    <cofactor evidence="1">
        <name>FAD</name>
        <dbReference type="ChEBI" id="CHEBI:57692"/>
    </cofactor>
</comment>
<evidence type="ECO:0000256" key="5">
    <source>
        <dbReference type="ARBA" id="ARBA00023002"/>
    </source>
</evidence>
<accession>A0A8J3IIM7</accession>
<protein>
    <submittedName>
        <fullName evidence="7">Putative oxidoreductase</fullName>
    </submittedName>
</protein>
<dbReference type="Gene3D" id="3.50.50.100">
    <property type="match status" value="1"/>
</dbReference>
<evidence type="ECO:0000313" key="7">
    <source>
        <dbReference type="EMBL" id="GHO93133.1"/>
    </source>
</evidence>
<gene>
    <name evidence="7" type="ORF">KSF_031810</name>
</gene>
<keyword evidence="4" id="KW-0274">FAD</keyword>
<organism evidence="7 8">
    <name type="scientific">Reticulibacter mediterranei</name>
    <dbReference type="NCBI Taxonomy" id="2778369"/>
    <lineage>
        <taxon>Bacteria</taxon>
        <taxon>Bacillati</taxon>
        <taxon>Chloroflexota</taxon>
        <taxon>Ktedonobacteria</taxon>
        <taxon>Ktedonobacterales</taxon>
        <taxon>Reticulibacteraceae</taxon>
        <taxon>Reticulibacter</taxon>
    </lineage>
</organism>
<evidence type="ECO:0000256" key="3">
    <source>
        <dbReference type="ARBA" id="ARBA00022630"/>
    </source>
</evidence>
<dbReference type="GO" id="GO:0003955">
    <property type="term" value="F:NAD(P)H dehydrogenase (quinone) activity"/>
    <property type="evidence" value="ECO:0007669"/>
    <property type="project" value="TreeGrafter"/>
</dbReference>
<dbReference type="InterPro" id="IPR051169">
    <property type="entry name" value="NADH-Q_oxidoreductase"/>
</dbReference>
<name>A0A8J3IIM7_9CHLR</name>
<sequence length="417" mass="45512">MTQPSTRILVLGGGIAGLLFTLRLSGKVAHESVQITLVNESDIFTIRPWLHEYATHQRAFDRMLPQILRKAPVQFLQGRVTAIDSDQRRVTVRDQQQQQQELSYDCLVYALGSTPERQNVPGVAQYAYSLEARGPLSASALREKLPDLGSNGGRVVVCGAGATGIETAAQVASIYPEIKVSLVTRGAFAHAWEEPVANIFRQRLVKLGVEIVDQSEVMEVRPQSVVLDRGRELPCSLCIWTTGFVAPPLARESGLAVNERGQILVDPFLRSVSHPQIYAIGDAAMPIRNPGVPHVRMSAYTASIMAAHCADSLSDVLKGATPKPLSFAYQAQAVALGRGSALFLPLSAEDKPVSPYFAGRAGAFVREAFVRFVITATMSQQRFPGMFMWFGKNRYEQQLEQNASVEGASLPSAHRPS</sequence>
<dbReference type="SUPFAM" id="SSF51905">
    <property type="entry name" value="FAD/NAD(P)-binding domain"/>
    <property type="match status" value="1"/>
</dbReference>
<dbReference type="PANTHER" id="PTHR42913:SF3">
    <property type="entry name" value="64 KDA MITOCHONDRIAL NADH DEHYDROGENASE (EUROFUNG)"/>
    <property type="match status" value="1"/>
</dbReference>
<evidence type="ECO:0000313" key="8">
    <source>
        <dbReference type="Proteomes" id="UP000597444"/>
    </source>
</evidence>
<evidence type="ECO:0000256" key="4">
    <source>
        <dbReference type="ARBA" id="ARBA00022827"/>
    </source>
</evidence>
<comment type="similarity">
    <text evidence="2">Belongs to the NADH dehydrogenase family.</text>
</comment>
<reference evidence="7" key="1">
    <citation type="submission" date="2020-10" db="EMBL/GenBank/DDBJ databases">
        <title>Taxonomic study of unclassified bacteria belonging to the class Ktedonobacteria.</title>
        <authorList>
            <person name="Yabe S."/>
            <person name="Wang C.M."/>
            <person name="Zheng Y."/>
            <person name="Sakai Y."/>
            <person name="Cavaletti L."/>
            <person name="Monciardini P."/>
            <person name="Donadio S."/>
        </authorList>
    </citation>
    <scope>NUCLEOTIDE SEQUENCE</scope>
    <source>
        <strain evidence="7">ID150040</strain>
    </source>
</reference>
<dbReference type="InterPro" id="IPR036188">
    <property type="entry name" value="FAD/NAD-bd_sf"/>
</dbReference>
<dbReference type="PRINTS" id="PR00411">
    <property type="entry name" value="PNDRDTASEI"/>
</dbReference>
<dbReference type="PANTHER" id="PTHR42913">
    <property type="entry name" value="APOPTOSIS-INDUCING FACTOR 1"/>
    <property type="match status" value="1"/>
</dbReference>
<feature type="domain" description="FAD/NAD(P)-binding" evidence="6">
    <location>
        <begin position="7"/>
        <end position="301"/>
    </location>
</feature>
<evidence type="ECO:0000256" key="1">
    <source>
        <dbReference type="ARBA" id="ARBA00001974"/>
    </source>
</evidence>
<dbReference type="InterPro" id="IPR023753">
    <property type="entry name" value="FAD/NAD-binding_dom"/>
</dbReference>
<dbReference type="EMBL" id="BNJK01000001">
    <property type="protein sequence ID" value="GHO93133.1"/>
    <property type="molecule type" value="Genomic_DNA"/>
</dbReference>
<dbReference type="Proteomes" id="UP000597444">
    <property type="component" value="Unassembled WGS sequence"/>
</dbReference>
<dbReference type="AlphaFoldDB" id="A0A8J3IIM7"/>
<keyword evidence="5" id="KW-0560">Oxidoreductase</keyword>
<dbReference type="RefSeq" id="WP_220203934.1">
    <property type="nucleotide sequence ID" value="NZ_BNJK01000001.1"/>
</dbReference>
<keyword evidence="8" id="KW-1185">Reference proteome</keyword>
<proteinExistence type="inferred from homology"/>
<evidence type="ECO:0000259" key="6">
    <source>
        <dbReference type="Pfam" id="PF07992"/>
    </source>
</evidence>
<evidence type="ECO:0000256" key="2">
    <source>
        <dbReference type="ARBA" id="ARBA00005272"/>
    </source>
</evidence>
<dbReference type="Pfam" id="PF07992">
    <property type="entry name" value="Pyr_redox_2"/>
    <property type="match status" value="1"/>
</dbReference>